<evidence type="ECO:0000313" key="5">
    <source>
        <dbReference type="Proteomes" id="UP000221438"/>
    </source>
</evidence>
<feature type="domain" description="Glycosyl transferase family 1" evidence="2">
    <location>
        <begin position="204"/>
        <end position="355"/>
    </location>
</feature>
<dbReference type="EMBL" id="NUJQ01000001">
    <property type="protein sequence ID" value="PGQ12437.1"/>
    <property type="molecule type" value="Genomic_DNA"/>
</dbReference>
<dbReference type="CDD" id="cd03811">
    <property type="entry name" value="GT4_GT28_WabH-like"/>
    <property type="match status" value="1"/>
</dbReference>
<evidence type="ECO:0000259" key="2">
    <source>
        <dbReference type="Pfam" id="PF00534"/>
    </source>
</evidence>
<dbReference type="InterPro" id="IPR001296">
    <property type="entry name" value="Glyco_trans_1"/>
</dbReference>
<reference evidence="4 5" key="1">
    <citation type="submission" date="2017-09" db="EMBL/GenBank/DDBJ databases">
        <title>Large-scale bioinformatics analysis of Bacillus genomes uncovers conserved roles of natural products in bacterial physiology.</title>
        <authorList>
            <consortium name="Agbiome Team Llc"/>
            <person name="Bleich R.M."/>
            <person name="Grubbs K.J."/>
            <person name="Santa Maria K.C."/>
            <person name="Allen S.E."/>
            <person name="Farag S."/>
            <person name="Shank E.A."/>
            <person name="Bowers A."/>
        </authorList>
    </citation>
    <scope>NUCLEOTIDE SEQUENCE [LARGE SCALE GENOMIC DNA]</scope>
    <source>
        <strain evidence="4 5">AFS046104</strain>
    </source>
</reference>
<sequence length="379" mass="44218">MKKKLLLVTDIMSIGGVEKVIVNTLNGLDYTKFEVTLFIMYRTEGEKENIKKIPENVRIQYLFYKPVKGIYKRLLYYSFICLPHIFVNKFIVKENYDIIVTTKDFFSYPISINKCYKVMWIHGGLEHLETEESTTFVNYKRWIQKRAYRNFDTIITLTNAARKRFGNKYDLNERCQVLFNPINNNEITKLSHEAVLDYEFKDGINIVCSCRLSAEKGIDRLIRSCKRLLSEGYDFNLIILGDGPEREKLNEMIFHTPVLSGKIDILGFKDNPYKYMSRCSIYVSSSLTEGFSLAVAEAIILELPILSTYCNGPAEMLDNGKYGLLVENSEDGIYEGLKRMLSSPKLIEKYKLKSKERREFFSYKKNIRLFEQIISGRNE</sequence>
<evidence type="ECO:0000256" key="1">
    <source>
        <dbReference type="ARBA" id="ARBA00009481"/>
    </source>
</evidence>
<proteinExistence type="inferred from homology"/>
<evidence type="ECO:0000313" key="4">
    <source>
        <dbReference type="EMBL" id="PGQ12437.1"/>
    </source>
</evidence>
<dbReference type="GO" id="GO:0016757">
    <property type="term" value="F:glycosyltransferase activity"/>
    <property type="evidence" value="ECO:0007669"/>
    <property type="project" value="InterPro"/>
</dbReference>
<name>A0A2A8U6W2_BACCE</name>
<dbReference type="Gene3D" id="3.40.50.2000">
    <property type="entry name" value="Glycogen Phosphorylase B"/>
    <property type="match status" value="2"/>
</dbReference>
<dbReference type="SUPFAM" id="SSF53756">
    <property type="entry name" value="UDP-Glycosyltransferase/glycogen phosphorylase"/>
    <property type="match status" value="1"/>
</dbReference>
<gene>
    <name evidence="4" type="ORF">COA08_00925</name>
</gene>
<dbReference type="Proteomes" id="UP000221438">
    <property type="component" value="Unassembled WGS sequence"/>
</dbReference>
<dbReference type="PANTHER" id="PTHR12526:SF630">
    <property type="entry name" value="GLYCOSYLTRANSFERASE"/>
    <property type="match status" value="1"/>
</dbReference>
<dbReference type="Pfam" id="PF13439">
    <property type="entry name" value="Glyco_transf_4"/>
    <property type="match status" value="1"/>
</dbReference>
<dbReference type="PANTHER" id="PTHR12526">
    <property type="entry name" value="GLYCOSYLTRANSFERASE"/>
    <property type="match status" value="1"/>
</dbReference>
<dbReference type="AlphaFoldDB" id="A0A2A8U6W2"/>
<comment type="caution">
    <text evidence="4">The sequence shown here is derived from an EMBL/GenBank/DDBJ whole genome shotgun (WGS) entry which is preliminary data.</text>
</comment>
<evidence type="ECO:0000259" key="3">
    <source>
        <dbReference type="Pfam" id="PF13439"/>
    </source>
</evidence>
<dbReference type="InterPro" id="IPR028098">
    <property type="entry name" value="Glyco_trans_4-like_N"/>
</dbReference>
<dbReference type="Pfam" id="PF00534">
    <property type="entry name" value="Glycos_transf_1"/>
    <property type="match status" value="1"/>
</dbReference>
<feature type="domain" description="Glycosyltransferase subfamily 4-like N-terminal" evidence="3">
    <location>
        <begin position="14"/>
        <end position="183"/>
    </location>
</feature>
<dbReference type="RefSeq" id="WP_097829154.1">
    <property type="nucleotide sequence ID" value="NZ_CP089518.1"/>
</dbReference>
<protein>
    <submittedName>
        <fullName evidence="4">Glycosyl transferase</fullName>
    </submittedName>
</protein>
<keyword evidence="4" id="KW-0808">Transferase</keyword>
<accession>A0A2A8U6W2</accession>
<comment type="similarity">
    <text evidence="1">Belongs to the glycosyltransferase group 1 family. Glycosyltransferase 4 subfamily.</text>
</comment>
<organism evidence="4 5">
    <name type="scientific">Bacillus cereus</name>
    <dbReference type="NCBI Taxonomy" id="1396"/>
    <lineage>
        <taxon>Bacteria</taxon>
        <taxon>Bacillati</taxon>
        <taxon>Bacillota</taxon>
        <taxon>Bacilli</taxon>
        <taxon>Bacillales</taxon>
        <taxon>Bacillaceae</taxon>
        <taxon>Bacillus</taxon>
        <taxon>Bacillus cereus group</taxon>
    </lineage>
</organism>